<keyword evidence="3" id="KW-1185">Reference proteome</keyword>
<comment type="caution">
    <text evidence="2">The sequence shown here is derived from an EMBL/GenBank/DDBJ whole genome shotgun (WGS) entry which is preliminary data.</text>
</comment>
<proteinExistence type="predicted"/>
<gene>
    <name evidence="2" type="ORF">VNO77_03785</name>
</gene>
<sequence length="402" mass="45831">MITDASFIRIPCMFMWGLHGASTKVNANHPFERTSRSHAKSELNGPIKKNRSLELQSKLMNVQQLSFDRNSPQSVRVMKSPRNPVERKSERKILKNESQAPPARLEENTIIDGCIPSPPTLKRENGNVGLRIMKFPLLELIEDNRLKWFLSKLPWKRFGFLCIVDRNVVGNYGIENETLKRRRIFWILATALEDSWGLLLAFSSTLIRLLKTSSSDGHNSFTLMATSRVTSTVIDAASVVEVSKSSIFNNAEKENVGGKEIEYSRDIEDYFIIDTQSLAQFRKILHSRESAALFVNCEDAKAACCPENGPSFLWPFFLSAYYWSSSRYNGCKLRRKHLFCDYICLQVLKSYEKQIAYHTCVALWQYFKAHLLVLTDSICPSKSNCRVARNIPSIGAVMGRIP</sequence>
<evidence type="ECO:0000313" key="3">
    <source>
        <dbReference type="Proteomes" id="UP001367508"/>
    </source>
</evidence>
<feature type="region of interest" description="Disordered" evidence="1">
    <location>
        <begin position="70"/>
        <end position="101"/>
    </location>
</feature>
<organism evidence="2 3">
    <name type="scientific">Canavalia gladiata</name>
    <name type="common">Sword bean</name>
    <name type="synonym">Dolichos gladiatus</name>
    <dbReference type="NCBI Taxonomy" id="3824"/>
    <lineage>
        <taxon>Eukaryota</taxon>
        <taxon>Viridiplantae</taxon>
        <taxon>Streptophyta</taxon>
        <taxon>Embryophyta</taxon>
        <taxon>Tracheophyta</taxon>
        <taxon>Spermatophyta</taxon>
        <taxon>Magnoliopsida</taxon>
        <taxon>eudicotyledons</taxon>
        <taxon>Gunneridae</taxon>
        <taxon>Pentapetalae</taxon>
        <taxon>rosids</taxon>
        <taxon>fabids</taxon>
        <taxon>Fabales</taxon>
        <taxon>Fabaceae</taxon>
        <taxon>Papilionoideae</taxon>
        <taxon>50 kb inversion clade</taxon>
        <taxon>NPAAA clade</taxon>
        <taxon>indigoferoid/millettioid clade</taxon>
        <taxon>Phaseoleae</taxon>
        <taxon>Canavalia</taxon>
    </lineage>
</organism>
<evidence type="ECO:0000256" key="1">
    <source>
        <dbReference type="SAM" id="MobiDB-lite"/>
    </source>
</evidence>
<name>A0AAN9MVH1_CANGL</name>
<feature type="compositionally biased region" description="Basic and acidic residues" evidence="1">
    <location>
        <begin position="84"/>
        <end position="95"/>
    </location>
</feature>
<dbReference type="EMBL" id="JAYMYQ010000001">
    <property type="protein sequence ID" value="KAK7361709.1"/>
    <property type="molecule type" value="Genomic_DNA"/>
</dbReference>
<dbReference type="AlphaFoldDB" id="A0AAN9MVH1"/>
<dbReference type="Proteomes" id="UP001367508">
    <property type="component" value="Unassembled WGS sequence"/>
</dbReference>
<protein>
    <submittedName>
        <fullName evidence="2">Uncharacterized protein</fullName>
    </submittedName>
</protein>
<evidence type="ECO:0000313" key="2">
    <source>
        <dbReference type="EMBL" id="KAK7361709.1"/>
    </source>
</evidence>
<accession>A0AAN9MVH1</accession>
<reference evidence="2 3" key="1">
    <citation type="submission" date="2024-01" db="EMBL/GenBank/DDBJ databases">
        <title>The genomes of 5 underutilized Papilionoideae crops provide insights into root nodulation and disease resistanc.</title>
        <authorList>
            <person name="Jiang F."/>
        </authorList>
    </citation>
    <scope>NUCLEOTIDE SEQUENCE [LARGE SCALE GENOMIC DNA]</scope>
    <source>
        <strain evidence="2">LVBAO_FW01</strain>
        <tissue evidence="2">Leaves</tissue>
    </source>
</reference>